<dbReference type="GO" id="GO:0003676">
    <property type="term" value="F:nucleic acid binding"/>
    <property type="evidence" value="ECO:0007669"/>
    <property type="project" value="InterPro"/>
</dbReference>
<proteinExistence type="predicted"/>
<dbReference type="Pfam" id="PF05380">
    <property type="entry name" value="Peptidase_A17"/>
    <property type="match status" value="1"/>
</dbReference>
<comment type="caution">
    <text evidence="3">The sequence shown here is derived from an EMBL/GenBank/DDBJ whole genome shotgun (WGS) entry which is preliminary data.</text>
</comment>
<feature type="compositionally biased region" description="Polar residues" evidence="1">
    <location>
        <begin position="29"/>
        <end position="45"/>
    </location>
</feature>
<sequence length="1255" mass="141302">MLRARQYCRDTPSCFSQSTAKDLSRHSSPRLNQTHSNPVTHQPQGGQACASKSALCWDLVLWDGPLGKTVAGSHPDLVEKVDVSAHASRTHFARSMRTAATRYEELTHKSVNDPPQAAQATTSSTSRDFLEWWKWDSIGAACEPKCGGCRCGKCQPGGKEMTLSEERELELVKSGLTYVAGDHHCDDPHWHAKYPWTEDPAVLPGNKRAVEATFMRTERQLAKEPEWKAAYKAQVHDMVERKAAIKLSKEVLESWSGPVWYISHLIAPNPHSVTTPVRLVWNSSQRFKGQSLNDLLLKGPDVLNNIRAVLIRFRQGVFAALGDIKKMYNSIWLEDREMHLHRFLWRDSEAEEVAEYAITRVNIGDKPAGCIAQVAMRETAGLPEFAHLREERRVLEEDTYVDDILTSMMIGLSEEDNKALGMGYTPENDELRLMISVNFSKRRRKMRLGKDLSKEEVRQHAPNPLTRRELLSQVSGLYDPLGLVTPVKQKGAILVRRAFQEVKGKFSQAESTWDMALSDGLREDSISLLEDYAELGKLRFPRALTPPNAKLTPLDHKGDPVKAEVCGAVYAARLKKYFEKCCRIRVEKWYHFVDSQTVLGAVQRESYGYQTFFANRIGEIQSSTNIQDWWWIPGPLNIADIITRGARPDDLGYDSEWQNGPKFLHLPETEWPVKSAKEVAAAARENVIKLQKKAFAAILTRASAKQKPDLKKNEAQEELHRPPAGTTLKELVDVKRFSDLNKLLRTVTLVWRAAKKFLQAKARGRLKWEAVKPSGIPTLIEREDAFRDLCLAAQEGVVFPSSTMERLVVYKDGASGLLLCGGRIQHFKEDQVSIPLIPASSWLGVLLAQQSHQEGHEGAAGTLLRMRKKAWVVQGRRLAQKAANQCIACRKARAKICRQVMGDLPVERTRPAAPFQFVAVDMFGPYLVRDDVKKRVTAKAWGVVFSCMASRAIHIELVSSMSTESFLMAYQRFTALRGHPQKVWSDPGTNFIGAKTVLKDLYEFLQTQDKTSIEEYAVRNSTNWAWKVLPADSPHRNGAAEAAVKVAKRALQSLGKSVDLTFGEFLTALQVAANLANQRPIDAKIQSQEDRIEYVTPNSLLMGRASHEGDFRTFDFESYTYKRLQEIETQVNSFWRAWSQLAGPNLFIRSKWHTLERNVAVGDIVWLCDQNALRGQFRLGRIVAAVPDRKGVVRDVDVLVASGSCVPVLQSRFAVQDSVAQDQKAKFSCTVLHRDVRRLVVLLPVEEQNSDGEDV</sequence>
<dbReference type="InterPro" id="IPR036397">
    <property type="entry name" value="RNaseH_sf"/>
</dbReference>
<reference evidence="4" key="1">
    <citation type="submission" date="2024-04" db="EMBL/GenBank/DDBJ databases">
        <title>Salinicola lusitanus LLJ914,a marine bacterium isolated from the Okinawa Trough.</title>
        <authorList>
            <person name="Li J."/>
        </authorList>
    </citation>
    <scope>NUCLEOTIDE SEQUENCE [LARGE SCALE GENOMIC DNA]</scope>
</reference>
<dbReference type="AlphaFoldDB" id="A0AAW0PYQ3"/>
<evidence type="ECO:0000259" key="2">
    <source>
        <dbReference type="PROSITE" id="PS50994"/>
    </source>
</evidence>
<dbReference type="PANTHER" id="PTHR47331">
    <property type="entry name" value="PHD-TYPE DOMAIN-CONTAINING PROTEIN"/>
    <property type="match status" value="1"/>
</dbReference>
<evidence type="ECO:0000313" key="4">
    <source>
        <dbReference type="Proteomes" id="UP001460270"/>
    </source>
</evidence>
<dbReference type="Pfam" id="PF18701">
    <property type="entry name" value="DUF5641"/>
    <property type="match status" value="1"/>
</dbReference>
<feature type="region of interest" description="Disordered" evidence="1">
    <location>
        <begin position="1"/>
        <end position="46"/>
    </location>
</feature>
<name>A0AAW0PYQ3_9GOBI</name>
<organism evidence="3 4">
    <name type="scientific">Mugilogobius chulae</name>
    <name type="common">yellowstripe goby</name>
    <dbReference type="NCBI Taxonomy" id="88201"/>
    <lineage>
        <taxon>Eukaryota</taxon>
        <taxon>Metazoa</taxon>
        <taxon>Chordata</taxon>
        <taxon>Craniata</taxon>
        <taxon>Vertebrata</taxon>
        <taxon>Euteleostomi</taxon>
        <taxon>Actinopterygii</taxon>
        <taxon>Neopterygii</taxon>
        <taxon>Teleostei</taxon>
        <taxon>Neoteleostei</taxon>
        <taxon>Acanthomorphata</taxon>
        <taxon>Gobiaria</taxon>
        <taxon>Gobiiformes</taxon>
        <taxon>Gobioidei</taxon>
        <taxon>Gobiidae</taxon>
        <taxon>Gobionellinae</taxon>
        <taxon>Mugilogobius</taxon>
    </lineage>
</organism>
<dbReference type="InterPro" id="IPR012337">
    <property type="entry name" value="RNaseH-like_sf"/>
</dbReference>
<gene>
    <name evidence="3" type="ORF">WMY93_004252</name>
</gene>
<dbReference type="SUPFAM" id="SSF56672">
    <property type="entry name" value="DNA/RNA polymerases"/>
    <property type="match status" value="1"/>
</dbReference>
<protein>
    <recommendedName>
        <fullName evidence="2">Integrase catalytic domain-containing protein</fullName>
    </recommendedName>
</protein>
<feature type="domain" description="Integrase catalytic" evidence="2">
    <location>
        <begin position="910"/>
        <end position="1105"/>
    </location>
</feature>
<evidence type="ECO:0000256" key="1">
    <source>
        <dbReference type="SAM" id="MobiDB-lite"/>
    </source>
</evidence>
<evidence type="ECO:0000313" key="3">
    <source>
        <dbReference type="EMBL" id="KAK7933356.1"/>
    </source>
</evidence>
<dbReference type="InterPro" id="IPR001584">
    <property type="entry name" value="Integrase_cat-core"/>
</dbReference>
<dbReference type="GO" id="GO:0015074">
    <property type="term" value="P:DNA integration"/>
    <property type="evidence" value="ECO:0007669"/>
    <property type="project" value="InterPro"/>
</dbReference>
<keyword evidence="4" id="KW-1185">Reference proteome</keyword>
<dbReference type="EMBL" id="JBBPFD010000003">
    <property type="protein sequence ID" value="KAK7933356.1"/>
    <property type="molecule type" value="Genomic_DNA"/>
</dbReference>
<dbReference type="Proteomes" id="UP001460270">
    <property type="component" value="Unassembled WGS sequence"/>
</dbReference>
<dbReference type="InterPro" id="IPR043502">
    <property type="entry name" value="DNA/RNA_pol_sf"/>
</dbReference>
<dbReference type="PROSITE" id="PS50994">
    <property type="entry name" value="INTEGRASE"/>
    <property type="match status" value="1"/>
</dbReference>
<dbReference type="InterPro" id="IPR008042">
    <property type="entry name" value="Retrotrans_Pao"/>
</dbReference>
<accession>A0AAW0PYQ3</accession>
<dbReference type="Gene3D" id="3.30.420.10">
    <property type="entry name" value="Ribonuclease H-like superfamily/Ribonuclease H"/>
    <property type="match status" value="1"/>
</dbReference>
<dbReference type="SUPFAM" id="SSF53098">
    <property type="entry name" value="Ribonuclease H-like"/>
    <property type="match status" value="1"/>
</dbReference>
<dbReference type="InterPro" id="IPR040676">
    <property type="entry name" value="DUF5641"/>
</dbReference>